<keyword evidence="7" id="KW-0539">Nucleus</keyword>
<comment type="caution">
    <text evidence="9">The sequence shown here is derived from an EMBL/GenBank/DDBJ whole genome shotgun (WGS) entry which is preliminary data.</text>
</comment>
<reference evidence="9" key="1">
    <citation type="submission" date="2020-12" db="EMBL/GenBank/DDBJ databases">
        <authorList>
            <person name="Iha C."/>
        </authorList>
    </citation>
    <scope>NUCLEOTIDE SEQUENCE</scope>
</reference>
<evidence type="ECO:0000313" key="10">
    <source>
        <dbReference type="Proteomes" id="UP000708148"/>
    </source>
</evidence>
<keyword evidence="4" id="KW-0963">Cytoplasm</keyword>
<protein>
    <recommendedName>
        <fullName evidence="8">IPO4/5-like TPR repeats domain-containing protein</fullName>
    </recommendedName>
</protein>
<evidence type="ECO:0000256" key="4">
    <source>
        <dbReference type="ARBA" id="ARBA00022490"/>
    </source>
</evidence>
<evidence type="ECO:0000256" key="2">
    <source>
        <dbReference type="ARBA" id="ARBA00004496"/>
    </source>
</evidence>
<dbReference type="AlphaFoldDB" id="A0A8S1IW66"/>
<dbReference type="OrthoDB" id="543373at2759"/>
<dbReference type="InterPro" id="IPR057672">
    <property type="entry name" value="TPR_IPO4/5"/>
</dbReference>
<dbReference type="InterPro" id="IPR011989">
    <property type="entry name" value="ARM-like"/>
</dbReference>
<evidence type="ECO:0000256" key="5">
    <source>
        <dbReference type="ARBA" id="ARBA00022737"/>
    </source>
</evidence>
<sequence>MAQQQIQAAVQVALGANGAEALVGGLLSAEGEQRSQSEKVLDAMTEQHPNECVVGLVRVLRQGGGAVERALCATLLRKILTKGQPPVWPSLAAASQQLVKAELLNVMKEEKDRDTLRQTGDLIAELICKVLGNETWPEVIPFLSQSISSGVVLNMEMALLMLADMVEGIKDAILPNLDQYCGALATCMGRPEAGVKLASLKALKSFIVVFDDDSERVKFQTAAPELLKIPDAVRQQGDNDPSRQAYSELIDLAEDCPEFWQPCLPSVTQTMINNSKAPNVPMDDRMLAMEFLLSLMESSEDEDAEPVLKGVLPELLAVLLEFMLDVEDVPQWHLANDEEHQDEGHGDHFMFGEIAVDRLAKLVGGKAMMPVLGQMVPVLLGDQDWKKRHAVFTCVGQMAEGCTDDLLQDMGTLVSICVKGCQDPHPKVRWSACQAIGLLVDELGEHLGSSEFHTILTALHPLFKDKSSPRVQAHAVLCMVDFIQDCKLEVVQPSLDDVVATVIEIMPGAPYLVRDASLKFLSSAAGEIEAPEFAKYYTAVMGTVNAAMGQAVGEKSPEVFAMMLHTMAMVGRASGPSCFSPDCPKMMVYYKDIVQATVQSEDSEADKRDVLEVLHDVASIVAECMGRAFVEYMPLVMPSLMEAVKLQPSVKLFDPEESMSEEEAENIDIVEMDGKLVAVDAKLLDYKAAAIETITALANVLREDFMPNAAQVAELVTPLCNYVSHAEVRQAAIEQQPALLSCALDASRKSGDTGGQDASFAQGLLGVQWPALVQHLADYEKADFQATAPYALESLGKIMGLLGTNLNEEMIGKAVDRVKPVLECFDGLRQDRLQAKPGDLDEEELEDLEEELELEITLYDKLETFVNNLLKILSDRASAWLETILPHLTPLLDKRHRPELQQMAVVLTTDVCEFAPATGQKYVTTLLPIFLEACASDHAGLRQCAAYGVGVVAQKHIEIVKPFAAQTLAKLMEVANRPESRTEEYQSATDNIISAIGKIIEHHSDVVDARMTADTWLKFLPLKSDIAEAVVVHDQLIRMIEKRDVKVLGEANQNLPQVVPVMMGVLAGGDKLVSQDGARRMVGLLQQMQSGIPQDIVEGTFNRMSPQEQENLKSYMATQG</sequence>
<gene>
    <name evidence="9" type="ORF">OSTQU699_LOCUS4557</name>
</gene>
<dbReference type="Gene3D" id="1.25.10.10">
    <property type="entry name" value="Leucine-rich Repeat Variant"/>
    <property type="match status" value="1"/>
</dbReference>
<keyword evidence="10" id="KW-1185">Reference proteome</keyword>
<dbReference type="Pfam" id="PF25780">
    <property type="entry name" value="TPR_IPO5"/>
    <property type="match status" value="1"/>
</dbReference>
<evidence type="ECO:0000313" key="9">
    <source>
        <dbReference type="EMBL" id="CAD7699198.1"/>
    </source>
</evidence>
<dbReference type="InterPro" id="IPR041653">
    <property type="entry name" value="Importin_rep_4"/>
</dbReference>
<dbReference type="InterPro" id="IPR040122">
    <property type="entry name" value="Importin_beta"/>
</dbReference>
<proteinExistence type="predicted"/>
<keyword evidence="6" id="KW-0653">Protein transport</keyword>
<dbReference type="InterPro" id="IPR000357">
    <property type="entry name" value="HEAT"/>
</dbReference>
<dbReference type="Proteomes" id="UP000708148">
    <property type="component" value="Unassembled WGS sequence"/>
</dbReference>
<dbReference type="Pfam" id="PF02985">
    <property type="entry name" value="HEAT"/>
    <property type="match status" value="1"/>
</dbReference>
<comment type="subcellular location">
    <subcellularLocation>
        <location evidence="2">Cytoplasm</location>
    </subcellularLocation>
    <subcellularLocation>
        <location evidence="1">Nucleus</location>
    </subcellularLocation>
</comment>
<dbReference type="SUPFAM" id="SSF48371">
    <property type="entry name" value="ARM repeat"/>
    <property type="match status" value="2"/>
</dbReference>
<dbReference type="PANTHER" id="PTHR10527">
    <property type="entry name" value="IMPORTIN BETA"/>
    <property type="match status" value="1"/>
</dbReference>
<evidence type="ECO:0000256" key="1">
    <source>
        <dbReference type="ARBA" id="ARBA00004123"/>
    </source>
</evidence>
<dbReference type="GO" id="GO:0006606">
    <property type="term" value="P:protein import into nucleus"/>
    <property type="evidence" value="ECO:0007669"/>
    <property type="project" value="InterPro"/>
</dbReference>
<evidence type="ECO:0000256" key="3">
    <source>
        <dbReference type="ARBA" id="ARBA00022448"/>
    </source>
</evidence>
<dbReference type="Pfam" id="PF18808">
    <property type="entry name" value="Importin_rep_4"/>
    <property type="match status" value="1"/>
</dbReference>
<evidence type="ECO:0000256" key="6">
    <source>
        <dbReference type="ARBA" id="ARBA00022927"/>
    </source>
</evidence>
<name>A0A8S1IW66_9CHLO</name>
<evidence type="ECO:0000259" key="8">
    <source>
        <dbReference type="Pfam" id="PF25780"/>
    </source>
</evidence>
<keyword evidence="5" id="KW-0677">Repeat</keyword>
<dbReference type="GO" id="GO:0005737">
    <property type="term" value="C:cytoplasm"/>
    <property type="evidence" value="ECO:0007669"/>
    <property type="project" value="UniProtKB-SubCell"/>
</dbReference>
<organism evidence="9 10">
    <name type="scientific">Ostreobium quekettii</name>
    <dbReference type="NCBI Taxonomy" id="121088"/>
    <lineage>
        <taxon>Eukaryota</taxon>
        <taxon>Viridiplantae</taxon>
        <taxon>Chlorophyta</taxon>
        <taxon>core chlorophytes</taxon>
        <taxon>Ulvophyceae</taxon>
        <taxon>TCBD clade</taxon>
        <taxon>Bryopsidales</taxon>
        <taxon>Ostreobineae</taxon>
        <taxon>Ostreobiaceae</taxon>
        <taxon>Ostreobium</taxon>
    </lineage>
</organism>
<keyword evidence="3" id="KW-0813">Transport</keyword>
<dbReference type="GO" id="GO:0005634">
    <property type="term" value="C:nucleus"/>
    <property type="evidence" value="ECO:0007669"/>
    <property type="project" value="UniProtKB-SubCell"/>
</dbReference>
<dbReference type="EMBL" id="CAJHUC010000970">
    <property type="protein sequence ID" value="CAD7699198.1"/>
    <property type="molecule type" value="Genomic_DNA"/>
</dbReference>
<feature type="domain" description="IPO4/5-like TPR repeats" evidence="8">
    <location>
        <begin position="117"/>
        <end position="269"/>
    </location>
</feature>
<evidence type="ECO:0000256" key="7">
    <source>
        <dbReference type="ARBA" id="ARBA00023242"/>
    </source>
</evidence>
<dbReference type="InterPro" id="IPR016024">
    <property type="entry name" value="ARM-type_fold"/>
</dbReference>
<accession>A0A8S1IW66</accession>